<accession>A0AAU2A5X7</accession>
<sequence length="150" mass="16503">MPRFTPQVDSVLRRAGWLPDRQVDLAPWKTSMSDFRWHAAAEEFLQEFGGIRVDISGSGITCTRESFEFDPELAVGEEDRFAELSELFGRRFFPLGETGQGEFFLAIDEEGVVYLLASRVLRVGAGDSALENLVTGVAPEVLDPSTGGTS</sequence>
<dbReference type="Pfam" id="PF14433">
    <property type="entry name" value="SUKH-3"/>
    <property type="match status" value="1"/>
</dbReference>
<gene>
    <name evidence="1" type="ORF">OHA22_33500</name>
</gene>
<dbReference type="AlphaFoldDB" id="A0AAU2A5X7"/>
<dbReference type="InterPro" id="IPR025850">
    <property type="entry name" value="SUKH-3"/>
</dbReference>
<reference evidence="1" key="1">
    <citation type="submission" date="2022-10" db="EMBL/GenBank/DDBJ databases">
        <title>The complete genomes of actinobacterial strains from the NBC collection.</title>
        <authorList>
            <person name="Joergensen T.S."/>
            <person name="Alvarez Arevalo M."/>
            <person name="Sterndorff E.B."/>
            <person name="Faurdal D."/>
            <person name="Vuksanovic O."/>
            <person name="Mourched A.-S."/>
            <person name="Charusanti P."/>
            <person name="Shaw S."/>
            <person name="Blin K."/>
            <person name="Weber T."/>
        </authorList>
    </citation>
    <scope>NUCLEOTIDE SEQUENCE</scope>
    <source>
        <strain evidence="1">NBC_00093</strain>
    </source>
</reference>
<name>A0AAU2A5X7_9ACTN</name>
<proteinExistence type="predicted"/>
<organism evidence="1">
    <name type="scientific">Streptomyces sp. NBC_00093</name>
    <dbReference type="NCBI Taxonomy" id="2975649"/>
    <lineage>
        <taxon>Bacteria</taxon>
        <taxon>Bacillati</taxon>
        <taxon>Actinomycetota</taxon>
        <taxon>Actinomycetes</taxon>
        <taxon>Kitasatosporales</taxon>
        <taxon>Streptomycetaceae</taxon>
        <taxon>Streptomyces</taxon>
    </lineage>
</organism>
<protein>
    <submittedName>
        <fullName evidence="1">SUKH-3 domain-containing protein</fullName>
    </submittedName>
</protein>
<dbReference type="EMBL" id="CP108222">
    <property type="protein sequence ID" value="WTT20097.1"/>
    <property type="molecule type" value="Genomic_DNA"/>
</dbReference>
<evidence type="ECO:0000313" key="1">
    <source>
        <dbReference type="EMBL" id="WTT20097.1"/>
    </source>
</evidence>